<evidence type="ECO:0000313" key="2">
    <source>
        <dbReference type="Proteomes" id="UP001219518"/>
    </source>
</evidence>
<accession>A0AAE1HF29</accession>
<dbReference type="PANTHER" id="PTHR46579">
    <property type="entry name" value="F5/8 TYPE C DOMAIN-CONTAINING PROTEIN-RELATED"/>
    <property type="match status" value="1"/>
</dbReference>
<feature type="non-terminal residue" evidence="1">
    <location>
        <position position="1"/>
    </location>
</feature>
<name>A0AAE1HF29_9NEOP</name>
<dbReference type="EMBL" id="JAHWGI010000990">
    <property type="protein sequence ID" value="KAK3920177.1"/>
    <property type="molecule type" value="Genomic_DNA"/>
</dbReference>
<reference evidence="1" key="1">
    <citation type="submission" date="2021-07" db="EMBL/GenBank/DDBJ databases">
        <authorList>
            <person name="Catto M.A."/>
            <person name="Jacobson A."/>
            <person name="Kennedy G."/>
            <person name="Labadie P."/>
            <person name="Hunt B.G."/>
            <person name="Srinivasan R."/>
        </authorList>
    </citation>
    <scope>NUCLEOTIDE SEQUENCE</scope>
    <source>
        <strain evidence="1">PL_HMW_Pooled</strain>
        <tissue evidence="1">Head</tissue>
    </source>
</reference>
<evidence type="ECO:0000313" key="1">
    <source>
        <dbReference type="EMBL" id="KAK3920177.1"/>
    </source>
</evidence>
<protein>
    <submittedName>
        <fullName evidence="1">Protein HflK</fullName>
    </submittedName>
</protein>
<gene>
    <name evidence="1" type="ORF">KUF71_009464</name>
</gene>
<dbReference type="Proteomes" id="UP001219518">
    <property type="component" value="Unassembled WGS sequence"/>
</dbReference>
<reference evidence="1" key="2">
    <citation type="journal article" date="2023" name="BMC Genomics">
        <title>Pest status, molecular evolution, and epigenetic factors derived from the genome assembly of Frankliniella fusca, a thysanopteran phytovirus vector.</title>
        <authorList>
            <person name="Catto M.A."/>
            <person name="Labadie P.E."/>
            <person name="Jacobson A.L."/>
            <person name="Kennedy G.G."/>
            <person name="Srinivasan R."/>
            <person name="Hunt B.G."/>
        </authorList>
    </citation>
    <scope>NUCLEOTIDE SEQUENCE</scope>
    <source>
        <strain evidence="1">PL_HMW_Pooled</strain>
    </source>
</reference>
<dbReference type="AlphaFoldDB" id="A0AAE1HF29"/>
<organism evidence="1 2">
    <name type="scientific">Frankliniella fusca</name>
    <dbReference type="NCBI Taxonomy" id="407009"/>
    <lineage>
        <taxon>Eukaryota</taxon>
        <taxon>Metazoa</taxon>
        <taxon>Ecdysozoa</taxon>
        <taxon>Arthropoda</taxon>
        <taxon>Hexapoda</taxon>
        <taxon>Insecta</taxon>
        <taxon>Pterygota</taxon>
        <taxon>Neoptera</taxon>
        <taxon>Paraneoptera</taxon>
        <taxon>Thysanoptera</taxon>
        <taxon>Terebrantia</taxon>
        <taxon>Thripoidea</taxon>
        <taxon>Thripidae</taxon>
        <taxon>Frankliniella</taxon>
    </lineage>
</organism>
<sequence length="109" mass="12574">MSDRQIQPAHVLCFTGDTFLWWYSVFYQKHFGEKGMVYNFHLLSHIKTSVVNYGPVWSHSAYPYEGENRYILQLAKNHTCVALEIANKFTAYQSLPKLISSVLGLSIEV</sequence>
<proteinExistence type="predicted"/>
<keyword evidence="2" id="KW-1185">Reference proteome</keyword>
<dbReference type="PANTHER" id="PTHR46579:SF1">
    <property type="entry name" value="F5_8 TYPE C DOMAIN-CONTAINING PROTEIN"/>
    <property type="match status" value="1"/>
</dbReference>
<comment type="caution">
    <text evidence="1">The sequence shown here is derived from an EMBL/GenBank/DDBJ whole genome shotgun (WGS) entry which is preliminary data.</text>
</comment>